<gene>
    <name evidence="1" type="ORF">GF339_08745</name>
</gene>
<dbReference type="AlphaFoldDB" id="A0A9D5Q5S6"/>
<comment type="caution">
    <text evidence="1">The sequence shown here is derived from an EMBL/GenBank/DDBJ whole genome shotgun (WGS) entry which is preliminary data.</text>
</comment>
<accession>A0A9D5Q5S6</accession>
<proteinExistence type="predicted"/>
<dbReference type="EMBL" id="WJJP01000273">
    <property type="protein sequence ID" value="MBD3324658.1"/>
    <property type="molecule type" value="Genomic_DNA"/>
</dbReference>
<evidence type="ECO:0000313" key="1">
    <source>
        <dbReference type="EMBL" id="MBD3324658.1"/>
    </source>
</evidence>
<protein>
    <submittedName>
        <fullName evidence="1">Uncharacterized protein</fullName>
    </submittedName>
</protein>
<sequence length="72" mass="8221">MEQLTQHALEFEKVKAYLSRWVSSPVGQAHIDELAPIADIRQIEAWLAEVTELKEMRALHGHLAFGGIRDLR</sequence>
<reference evidence="1" key="1">
    <citation type="submission" date="2019-11" db="EMBL/GenBank/DDBJ databases">
        <title>Microbial mats filling the niche in hypersaline microbial mats.</title>
        <authorList>
            <person name="Wong H.L."/>
            <person name="Macleod F.I."/>
            <person name="White R.A. III"/>
            <person name="Burns B.P."/>
        </authorList>
    </citation>
    <scope>NUCLEOTIDE SEQUENCE</scope>
    <source>
        <strain evidence="1">Rbin_158</strain>
    </source>
</reference>
<name>A0A9D5Q5S6_9BACT</name>
<organism evidence="1 2">
    <name type="scientific">candidate division KSB3 bacterium</name>
    <dbReference type="NCBI Taxonomy" id="2044937"/>
    <lineage>
        <taxon>Bacteria</taxon>
        <taxon>candidate division KSB3</taxon>
    </lineage>
</organism>
<evidence type="ECO:0000313" key="2">
    <source>
        <dbReference type="Proteomes" id="UP000649604"/>
    </source>
</evidence>
<dbReference type="Proteomes" id="UP000649604">
    <property type="component" value="Unassembled WGS sequence"/>
</dbReference>
<feature type="non-terminal residue" evidence="1">
    <location>
        <position position="72"/>
    </location>
</feature>